<keyword evidence="18" id="KW-0560">Oxidoreductase</keyword>
<keyword evidence="22" id="KW-0464">Manganese</keyword>
<dbReference type="InterPro" id="IPR055266">
    <property type="entry name" value="D1/D2"/>
</dbReference>
<evidence type="ECO:0000313" key="28">
    <source>
        <dbReference type="Proteomes" id="UP000030687"/>
    </source>
</evidence>
<accession>V4TSK0</accession>
<keyword evidence="17" id="KW-0157">Chromophore</keyword>
<dbReference type="KEGG" id="cic:CICLE_v10023978mg"/>
<keyword evidence="4" id="KW-0148">Chlorophyll</keyword>
<evidence type="ECO:0000256" key="1">
    <source>
        <dbReference type="ARBA" id="ARBA00004141"/>
    </source>
</evidence>
<evidence type="ECO:0000256" key="6">
    <source>
        <dbReference type="ARBA" id="ARBA00022531"/>
    </source>
</evidence>
<proteinExistence type="inferred from homology"/>
<evidence type="ECO:0000256" key="14">
    <source>
        <dbReference type="ARBA" id="ARBA00022982"/>
    </source>
</evidence>
<evidence type="ECO:0000256" key="17">
    <source>
        <dbReference type="ARBA" id="ARBA00022991"/>
    </source>
</evidence>
<keyword evidence="14" id="KW-0249">Electron transport</keyword>
<dbReference type="Proteomes" id="UP000030687">
    <property type="component" value="Unassembled WGS sequence"/>
</dbReference>
<keyword evidence="3" id="KW-0813">Transport</keyword>
<comment type="function">
    <text evidence="25">This is one of the two reaction center proteins of photosystem II.</text>
</comment>
<evidence type="ECO:0000256" key="2">
    <source>
        <dbReference type="ARBA" id="ARBA00008204"/>
    </source>
</evidence>
<keyword evidence="6" id="KW-0602">Photosynthesis</keyword>
<dbReference type="InParanoid" id="V4TSK0"/>
<comment type="subcellular location">
    <subcellularLocation>
        <location evidence="1">Membrane</location>
        <topology evidence="1">Multi-pass membrane protein</topology>
    </subcellularLocation>
</comment>
<feature type="transmembrane region" description="Helical" evidence="26">
    <location>
        <begin position="138"/>
        <end position="158"/>
    </location>
</feature>
<evidence type="ECO:0000313" key="27">
    <source>
        <dbReference type="EMBL" id="ESR54685.1"/>
    </source>
</evidence>
<dbReference type="GO" id="GO:0046872">
    <property type="term" value="F:metal ion binding"/>
    <property type="evidence" value="ECO:0007669"/>
    <property type="project" value="UniProtKB-KW"/>
</dbReference>
<dbReference type="OMA" id="CESASLW"/>
<keyword evidence="28" id="KW-1185">Reference proteome</keyword>
<keyword evidence="8" id="KW-0934">Plastid</keyword>
<feature type="transmembrane region" description="Helical" evidence="26">
    <location>
        <begin position="58"/>
        <end position="84"/>
    </location>
</feature>
<keyword evidence="20" id="KW-0793">Thylakoid</keyword>
<dbReference type="AlphaFoldDB" id="V4TSK0"/>
<dbReference type="Gramene" id="ESR54685">
    <property type="protein sequence ID" value="ESR54685"/>
    <property type="gene ID" value="CICLE_v10023978mg"/>
</dbReference>
<evidence type="ECO:0000256" key="25">
    <source>
        <dbReference type="ARBA" id="ARBA00055838"/>
    </source>
</evidence>
<reference evidence="27 28" key="1">
    <citation type="submission" date="2013-10" db="EMBL/GenBank/DDBJ databases">
        <authorList>
            <consortium name="International Citrus Genome Consortium"/>
            <person name="Jenkins J."/>
            <person name="Schmutz J."/>
            <person name="Prochnik S."/>
            <person name="Rokhsar D."/>
            <person name="Gmitter F."/>
            <person name="Ollitrault P."/>
            <person name="Machado M."/>
            <person name="Talon M."/>
            <person name="Wincker P."/>
            <person name="Jaillon O."/>
            <person name="Morgante M."/>
        </authorList>
    </citation>
    <scope>NUCLEOTIDE SEQUENCE</scope>
    <source>
        <strain evidence="28">cv. Clemenules</strain>
    </source>
</reference>
<keyword evidence="13" id="KW-0460">Magnesium</keyword>
<keyword evidence="12" id="KW-0106">Calcium</keyword>
<dbReference type="GO" id="GO:0009523">
    <property type="term" value="C:photosystem II"/>
    <property type="evidence" value="ECO:0007669"/>
    <property type="project" value="UniProtKB-KW"/>
</dbReference>
<evidence type="ECO:0000256" key="5">
    <source>
        <dbReference type="ARBA" id="ARBA00022528"/>
    </source>
</evidence>
<dbReference type="GO" id="GO:0016168">
    <property type="term" value="F:chlorophyll binding"/>
    <property type="evidence" value="ECO:0007669"/>
    <property type="project" value="UniProtKB-KW"/>
</dbReference>
<dbReference type="FunFam" id="1.20.85.10:FF:000002">
    <property type="entry name" value="Photosystem II protein D1"/>
    <property type="match status" value="1"/>
</dbReference>
<dbReference type="GO" id="GO:0009535">
    <property type="term" value="C:chloroplast thylakoid membrane"/>
    <property type="evidence" value="ECO:0007669"/>
    <property type="project" value="TreeGrafter"/>
</dbReference>
<evidence type="ECO:0000256" key="12">
    <source>
        <dbReference type="ARBA" id="ARBA00022837"/>
    </source>
</evidence>
<evidence type="ECO:0000256" key="11">
    <source>
        <dbReference type="ARBA" id="ARBA00022723"/>
    </source>
</evidence>
<keyword evidence="19" id="KW-0408">Iron</keyword>
<keyword evidence="23" id="KW-0604">Photosystem II</keyword>
<dbReference type="eggNOG" id="ENOG502QR09">
    <property type="taxonomic scope" value="Eukaryota"/>
</dbReference>
<comment type="similarity">
    <text evidence="2">Belongs to the reaction center PufL/M/PsbA/D family.</text>
</comment>
<keyword evidence="21 26" id="KW-0472">Membrane</keyword>
<evidence type="ECO:0000256" key="20">
    <source>
        <dbReference type="ARBA" id="ARBA00023078"/>
    </source>
</evidence>
<evidence type="ECO:0000256" key="9">
    <source>
        <dbReference type="ARBA" id="ARBA00022646"/>
    </source>
</evidence>
<keyword evidence="7" id="KW-0597">Phosphoprotein</keyword>
<evidence type="ECO:0000256" key="7">
    <source>
        <dbReference type="ARBA" id="ARBA00022553"/>
    </source>
</evidence>
<evidence type="ECO:0000256" key="21">
    <source>
        <dbReference type="ARBA" id="ARBA00023136"/>
    </source>
</evidence>
<keyword evidence="9" id="KW-0359">Herbicide resistance</keyword>
<gene>
    <name evidence="27" type="ORF">CICLE_v10023978mg</name>
</gene>
<keyword evidence="11" id="KW-0479">Metal-binding</keyword>
<dbReference type="InterPro" id="IPR000484">
    <property type="entry name" value="Photo_RC_L/M"/>
</dbReference>
<evidence type="ECO:0000256" key="23">
    <source>
        <dbReference type="ARBA" id="ARBA00023276"/>
    </source>
</evidence>
<evidence type="ECO:0000256" key="19">
    <source>
        <dbReference type="ARBA" id="ARBA00023004"/>
    </source>
</evidence>
<dbReference type="SUPFAM" id="SSF81483">
    <property type="entry name" value="Bacterial photosystem II reaction centre, L and M subunits"/>
    <property type="match status" value="1"/>
</dbReference>
<evidence type="ECO:0000256" key="22">
    <source>
        <dbReference type="ARBA" id="ARBA00023211"/>
    </source>
</evidence>
<keyword evidence="5" id="KW-0150">Chloroplast</keyword>
<keyword evidence="10 26" id="KW-0812">Transmembrane</keyword>
<feature type="non-terminal residue" evidence="27">
    <location>
        <position position="225"/>
    </location>
</feature>
<dbReference type="STRING" id="85681.V4TSK0"/>
<protein>
    <recommendedName>
        <fullName evidence="24">32 kDa thylakoid membrane protein</fullName>
    </recommendedName>
</protein>
<evidence type="ECO:0000256" key="16">
    <source>
        <dbReference type="ARBA" id="ARBA00022990"/>
    </source>
</evidence>
<sequence>MDLGVDYGLFSDDVDVVEAKSLCFGIRHASEASLPRWWWTQIRCSFYNWITSTENCLYIGWFGVLMIPTLLTATSVFIIAFIAAPPVDIDGIREPASGSLLYGNNIISSAIIPTSTAIGLHFYPIWEAASVDEWLYNGGPYELIVLHFVIGVACYMGREWELSFRLGMRPWIAVAYLTPVAAATAVFLIYPIGQGSFSDGMPLGISGTFNFMIVFQAEHNILINN</sequence>
<dbReference type="GO" id="GO:0009635">
    <property type="term" value="P:response to herbicide"/>
    <property type="evidence" value="ECO:0007669"/>
    <property type="project" value="UniProtKB-KW"/>
</dbReference>
<dbReference type="PANTHER" id="PTHR33149">
    <property type="entry name" value="PHOTOSYSTEM II PROTEIN D1"/>
    <property type="match status" value="1"/>
</dbReference>
<dbReference type="FunCoup" id="V4TSK0">
    <property type="interactions" value="180"/>
</dbReference>
<feature type="transmembrane region" description="Helical" evidence="26">
    <location>
        <begin position="105"/>
        <end position="126"/>
    </location>
</feature>
<dbReference type="Gene3D" id="1.20.85.10">
    <property type="entry name" value="Photosystem II protein D1-like"/>
    <property type="match status" value="1"/>
</dbReference>
<evidence type="ECO:0000256" key="26">
    <source>
        <dbReference type="SAM" id="Phobius"/>
    </source>
</evidence>
<organism evidence="27 28">
    <name type="scientific">Citrus clementina</name>
    <name type="common">Clementine</name>
    <name type="synonym">Citrus deliciosa x Citrus sinensis</name>
    <dbReference type="NCBI Taxonomy" id="85681"/>
    <lineage>
        <taxon>Eukaryota</taxon>
        <taxon>Viridiplantae</taxon>
        <taxon>Streptophyta</taxon>
        <taxon>Embryophyta</taxon>
        <taxon>Tracheophyta</taxon>
        <taxon>Spermatophyta</taxon>
        <taxon>Magnoliopsida</taxon>
        <taxon>eudicotyledons</taxon>
        <taxon>Gunneridae</taxon>
        <taxon>Pentapetalae</taxon>
        <taxon>rosids</taxon>
        <taxon>malvids</taxon>
        <taxon>Sapindales</taxon>
        <taxon>Rutaceae</taxon>
        <taxon>Aurantioideae</taxon>
        <taxon>Citrus</taxon>
    </lineage>
</organism>
<evidence type="ECO:0000256" key="24">
    <source>
        <dbReference type="ARBA" id="ARBA00032668"/>
    </source>
</evidence>
<evidence type="ECO:0000256" key="13">
    <source>
        <dbReference type="ARBA" id="ARBA00022842"/>
    </source>
</evidence>
<dbReference type="InterPro" id="IPR036854">
    <property type="entry name" value="Photo_II_D1/D2_sf"/>
</dbReference>
<dbReference type="GO" id="GO:0016491">
    <property type="term" value="F:oxidoreductase activity"/>
    <property type="evidence" value="ECO:0007669"/>
    <property type="project" value="UniProtKB-KW"/>
</dbReference>
<evidence type="ECO:0000256" key="3">
    <source>
        <dbReference type="ARBA" id="ARBA00022448"/>
    </source>
</evidence>
<evidence type="ECO:0000256" key="15">
    <source>
        <dbReference type="ARBA" id="ARBA00022989"/>
    </source>
</evidence>
<evidence type="ECO:0000256" key="4">
    <source>
        <dbReference type="ARBA" id="ARBA00022494"/>
    </source>
</evidence>
<evidence type="ECO:0000256" key="18">
    <source>
        <dbReference type="ARBA" id="ARBA00023002"/>
    </source>
</evidence>
<evidence type="ECO:0000256" key="10">
    <source>
        <dbReference type="ARBA" id="ARBA00022692"/>
    </source>
</evidence>
<dbReference type="PANTHER" id="PTHR33149:SF12">
    <property type="entry name" value="PHOTOSYSTEM II D2 PROTEIN"/>
    <property type="match status" value="1"/>
</dbReference>
<dbReference type="GO" id="GO:0009772">
    <property type="term" value="P:photosynthetic electron transport in photosystem II"/>
    <property type="evidence" value="ECO:0007669"/>
    <property type="project" value="InterPro"/>
</dbReference>
<dbReference type="Pfam" id="PF00124">
    <property type="entry name" value="Photo_RC"/>
    <property type="match status" value="1"/>
</dbReference>
<feature type="transmembrane region" description="Helical" evidence="26">
    <location>
        <begin position="170"/>
        <end position="193"/>
    </location>
</feature>
<keyword evidence="15 26" id="KW-1133">Transmembrane helix</keyword>
<name>V4TSK0_CITCL</name>
<keyword evidence="16" id="KW-0007">Acetylation</keyword>
<evidence type="ECO:0000256" key="8">
    <source>
        <dbReference type="ARBA" id="ARBA00022640"/>
    </source>
</evidence>
<dbReference type="EMBL" id="KI536661">
    <property type="protein sequence ID" value="ESR54685.1"/>
    <property type="molecule type" value="Genomic_DNA"/>
</dbReference>